<evidence type="ECO:0000259" key="1">
    <source>
        <dbReference type="PROSITE" id="PS50086"/>
    </source>
</evidence>
<dbReference type="Gene3D" id="1.10.472.80">
    <property type="entry name" value="Ypt/Rab-GAP domain of gyp1p, domain 3"/>
    <property type="match status" value="1"/>
</dbReference>
<dbReference type="PANTHER" id="PTHR47219">
    <property type="entry name" value="RAB GTPASE-ACTIVATING PROTEIN 1-LIKE"/>
    <property type="match status" value="1"/>
</dbReference>
<reference evidence="3" key="2">
    <citation type="submission" date="2015-08" db="UniProtKB">
        <authorList>
            <consortium name="WormBaseParasite"/>
        </authorList>
    </citation>
    <scope>IDENTIFICATION</scope>
</reference>
<dbReference type="GO" id="GO:0031267">
    <property type="term" value="F:small GTPase binding"/>
    <property type="evidence" value="ECO:0007669"/>
    <property type="project" value="TreeGrafter"/>
</dbReference>
<dbReference type="Gene3D" id="1.10.8.270">
    <property type="entry name" value="putative rabgap domain of human tbc1 domain family member 14 like domains"/>
    <property type="match status" value="1"/>
</dbReference>
<dbReference type="SUPFAM" id="SSF47923">
    <property type="entry name" value="Ypt/Rab-GAP domain of gyp1p"/>
    <property type="match status" value="2"/>
</dbReference>
<dbReference type="AlphaFoldDB" id="A0A0K0F4U6"/>
<dbReference type="InterPro" id="IPR035969">
    <property type="entry name" value="Rab-GAP_TBC_sf"/>
</dbReference>
<dbReference type="InterPro" id="IPR050302">
    <property type="entry name" value="Rab_GAP_TBC_domain"/>
</dbReference>
<dbReference type="InterPro" id="IPR000195">
    <property type="entry name" value="Rab-GAP-TBC_dom"/>
</dbReference>
<dbReference type="FunFam" id="1.10.472.80:FF:000008">
    <property type="entry name" value="TBC1 domain family member 10A"/>
    <property type="match status" value="1"/>
</dbReference>
<accession>A0A0K0F4U6</accession>
<dbReference type="STRING" id="75913.A0A0K0F4U6"/>
<protein>
    <submittedName>
        <fullName evidence="3">RE26521p (inferred by orthology to a D. melanogaster protein)</fullName>
    </submittedName>
</protein>
<proteinExistence type="predicted"/>
<name>A0A0K0F4U6_STRVS</name>
<dbReference type="WBParaSite" id="SVE_0383600.1">
    <property type="protein sequence ID" value="SVE_0383600.1"/>
    <property type="gene ID" value="SVE_0383600"/>
</dbReference>
<organism evidence="2 3">
    <name type="scientific">Strongyloides venezuelensis</name>
    <name type="common">Threadworm</name>
    <dbReference type="NCBI Taxonomy" id="75913"/>
    <lineage>
        <taxon>Eukaryota</taxon>
        <taxon>Metazoa</taxon>
        <taxon>Ecdysozoa</taxon>
        <taxon>Nematoda</taxon>
        <taxon>Chromadorea</taxon>
        <taxon>Rhabditida</taxon>
        <taxon>Tylenchina</taxon>
        <taxon>Panagrolaimomorpha</taxon>
        <taxon>Strongyloidoidea</taxon>
        <taxon>Strongyloididae</taxon>
        <taxon>Strongyloides</taxon>
    </lineage>
</organism>
<sequence length="336" mass="39726">MVWRNDVKYSYQPINTNLPLYNQHDKNKQFPFKSVVISKGAISLKNNKLLTTEKKEKIWITLLEDWDDYHMNNYDFIKTLCRRGIPTTIRGKVWLHLIKVNDKINLHTFESMVGNSKYVSEISKDLNRQYPSHEMFSDTSPYGRQGQRNLFNILKGYTIMFPDRGYCQAQAPIAALLLIQMPPEDAFKLFIGICDGIAKDYYSDNLERLQKEGKILKSLLNIHLPKIYTLFEKYEVEPELYMVEWFLCLYSRTFPINVVLRLWDVLFCEGHKIIFKTALVLIKHIFMKKISNPDTVTILQRFKKIPEYLLDGDYLISEISKISIEHYELIQVHYNM</sequence>
<dbReference type="Proteomes" id="UP000035680">
    <property type="component" value="Unassembled WGS sequence"/>
</dbReference>
<dbReference type="PANTHER" id="PTHR47219:SF4">
    <property type="entry name" value="TBC1 DOMAIN FAMILY MEMBER 10A"/>
    <property type="match status" value="1"/>
</dbReference>
<reference evidence="2" key="1">
    <citation type="submission" date="2014-07" db="EMBL/GenBank/DDBJ databases">
        <authorList>
            <person name="Martin A.A"/>
            <person name="De Silva N."/>
        </authorList>
    </citation>
    <scope>NUCLEOTIDE SEQUENCE</scope>
</reference>
<keyword evidence="2" id="KW-1185">Reference proteome</keyword>
<dbReference type="Gene3D" id="1.10.10.750">
    <property type="entry name" value="Ypt/Rab-GAP domain of gyp1p, domain 1"/>
    <property type="match status" value="1"/>
</dbReference>
<feature type="domain" description="Rab-GAP TBC" evidence="1">
    <location>
        <begin position="84"/>
        <end position="270"/>
    </location>
</feature>
<dbReference type="GO" id="GO:0005096">
    <property type="term" value="F:GTPase activator activity"/>
    <property type="evidence" value="ECO:0007669"/>
    <property type="project" value="TreeGrafter"/>
</dbReference>
<dbReference type="Pfam" id="PF00566">
    <property type="entry name" value="RabGAP-TBC"/>
    <property type="match status" value="1"/>
</dbReference>
<dbReference type="SMART" id="SM00164">
    <property type="entry name" value="TBC"/>
    <property type="match status" value="1"/>
</dbReference>
<evidence type="ECO:0000313" key="2">
    <source>
        <dbReference type="Proteomes" id="UP000035680"/>
    </source>
</evidence>
<evidence type="ECO:0000313" key="3">
    <source>
        <dbReference type="WBParaSite" id="SVE_0383600.1"/>
    </source>
</evidence>
<dbReference type="PROSITE" id="PS50086">
    <property type="entry name" value="TBC_RABGAP"/>
    <property type="match status" value="1"/>
</dbReference>